<keyword evidence="2" id="KW-0663">Pyridoxal phosphate</keyword>
<evidence type="ECO:0000256" key="2">
    <source>
        <dbReference type="ARBA" id="ARBA00022898"/>
    </source>
</evidence>
<dbReference type="InterPro" id="IPR000524">
    <property type="entry name" value="Tscrpt_reg_HTH_GntR"/>
</dbReference>
<dbReference type="Pfam" id="PF00392">
    <property type="entry name" value="GntR"/>
    <property type="match status" value="1"/>
</dbReference>
<evidence type="ECO:0000313" key="8">
    <source>
        <dbReference type="Proteomes" id="UP000185494"/>
    </source>
</evidence>
<dbReference type="PROSITE" id="PS50949">
    <property type="entry name" value="HTH_GNTR"/>
    <property type="match status" value="1"/>
</dbReference>
<feature type="domain" description="HTH gntR-type" evidence="6">
    <location>
        <begin position="11"/>
        <end position="79"/>
    </location>
</feature>
<dbReference type="SUPFAM" id="SSF46785">
    <property type="entry name" value="Winged helix' DNA-binding domain"/>
    <property type="match status" value="1"/>
</dbReference>
<organism evidence="7 8">
    <name type="scientific">Roseomonas gilardii</name>
    <dbReference type="NCBI Taxonomy" id="257708"/>
    <lineage>
        <taxon>Bacteria</taxon>
        <taxon>Pseudomonadati</taxon>
        <taxon>Pseudomonadota</taxon>
        <taxon>Alphaproteobacteria</taxon>
        <taxon>Acetobacterales</taxon>
        <taxon>Roseomonadaceae</taxon>
        <taxon>Roseomonas</taxon>
    </lineage>
</organism>
<proteinExistence type="inferred from homology"/>
<dbReference type="InterPro" id="IPR015424">
    <property type="entry name" value="PyrdxlP-dep_Trfase"/>
</dbReference>
<evidence type="ECO:0000313" key="7">
    <source>
        <dbReference type="EMBL" id="APT60201.1"/>
    </source>
</evidence>
<gene>
    <name evidence="7" type="ORF">RGI145_22930</name>
</gene>
<dbReference type="PANTHER" id="PTHR46577:SF1">
    <property type="entry name" value="HTH-TYPE TRANSCRIPTIONAL REGULATORY PROTEIN GABR"/>
    <property type="match status" value="1"/>
</dbReference>
<dbReference type="Proteomes" id="UP000185494">
    <property type="component" value="Chromosome 1"/>
</dbReference>
<dbReference type="PANTHER" id="PTHR46577">
    <property type="entry name" value="HTH-TYPE TRANSCRIPTIONAL REGULATORY PROTEIN GABR"/>
    <property type="match status" value="1"/>
</dbReference>
<keyword evidence="4" id="KW-0238">DNA-binding</keyword>
<keyword evidence="7" id="KW-0614">Plasmid</keyword>
<dbReference type="EMBL" id="CP015585">
    <property type="protein sequence ID" value="APT60201.1"/>
    <property type="molecule type" value="Genomic_DNA"/>
</dbReference>
<evidence type="ECO:0000256" key="4">
    <source>
        <dbReference type="ARBA" id="ARBA00023125"/>
    </source>
</evidence>
<dbReference type="InterPro" id="IPR036388">
    <property type="entry name" value="WH-like_DNA-bd_sf"/>
</dbReference>
<reference evidence="7 8" key="1">
    <citation type="submission" date="2016-05" db="EMBL/GenBank/DDBJ databases">
        <title>Complete Genome and Methylome Analysis of Psychrotrophic Bacterial Isolates from Antarctic Lake Untersee.</title>
        <authorList>
            <person name="Fomenkov A."/>
            <person name="Akimov V.N."/>
            <person name="Vasilyeva L.V."/>
            <person name="Andersen D."/>
            <person name="Vincze T."/>
            <person name="Roberts R.J."/>
        </authorList>
    </citation>
    <scope>NUCLEOTIDE SEQUENCE [LARGE SCALE GENOMIC DNA]</scope>
    <source>
        <strain evidence="7 8">U14-5</strain>
        <plasmid evidence="8">Plasmid 1</plasmid>
    </source>
</reference>
<sequence length="459" mass="49423">MWHPWLNDGARMKYLGIVEALETDVRSGRVARGERLPPQRAIAEALDVDLTTVTRAFNEARRRGLIEAQAGRGTYVSERPKGSGPAVEPAPLIDLSMNIPPQPSVADFKKIFPQGIVGILDSPRGMLSLHYQESTGAAQDRHAAACWLAPRLPGLTGDRVVVTGGAQCALFAICELLLQKGDVVVAGAMTYPGFKAVAAQRGLVLEPLAMDEHGIRPDAFEKACREKAPKALYLIPSIDNPTTVTLPEDRRRAIATLARKHKVAIIEDDPYAPLRPERTVAMAELAGDITWHIATLSKCATPALRVAYVAAPSAAGALRLAGILRTTVLMAPPLMSALASRWIANGTLDQLSRAISIENVERQKLAATILTDLRFAADPHGHHLWLQLPEHWRASDFADHADRAGVSIVPSAAFAVTMHPIEAVRISLGVAPDRGVLEDGLTQLVSLLSQPSLTTRAVV</sequence>
<evidence type="ECO:0000259" key="6">
    <source>
        <dbReference type="PROSITE" id="PS50949"/>
    </source>
</evidence>
<comment type="similarity">
    <text evidence="1">In the C-terminal section; belongs to the class-I pyridoxal-phosphate-dependent aminotransferase family.</text>
</comment>
<dbReference type="Pfam" id="PF00155">
    <property type="entry name" value="Aminotran_1_2"/>
    <property type="match status" value="1"/>
</dbReference>
<dbReference type="InterPro" id="IPR051446">
    <property type="entry name" value="HTH_trans_reg/aminotransferase"/>
</dbReference>
<dbReference type="SUPFAM" id="SSF53383">
    <property type="entry name" value="PLP-dependent transferases"/>
    <property type="match status" value="1"/>
</dbReference>
<dbReference type="GO" id="GO:0003700">
    <property type="term" value="F:DNA-binding transcription factor activity"/>
    <property type="evidence" value="ECO:0007669"/>
    <property type="project" value="InterPro"/>
</dbReference>
<dbReference type="Gene3D" id="3.90.1150.10">
    <property type="entry name" value="Aspartate Aminotransferase, domain 1"/>
    <property type="match status" value="1"/>
</dbReference>
<keyword evidence="5" id="KW-0804">Transcription</keyword>
<dbReference type="CDD" id="cd00609">
    <property type="entry name" value="AAT_like"/>
    <property type="match status" value="1"/>
</dbReference>
<evidence type="ECO:0000256" key="3">
    <source>
        <dbReference type="ARBA" id="ARBA00023015"/>
    </source>
</evidence>
<dbReference type="InterPro" id="IPR015421">
    <property type="entry name" value="PyrdxlP-dep_Trfase_major"/>
</dbReference>
<accession>A0A1L7AN48</accession>
<dbReference type="InterPro" id="IPR015422">
    <property type="entry name" value="PyrdxlP-dep_Trfase_small"/>
</dbReference>
<geneLocation type="plasmid" evidence="7 8">
    <name>1</name>
</geneLocation>
<dbReference type="InterPro" id="IPR036390">
    <property type="entry name" value="WH_DNA-bd_sf"/>
</dbReference>
<dbReference type="Gene3D" id="3.40.640.10">
    <property type="entry name" value="Type I PLP-dependent aspartate aminotransferase-like (Major domain)"/>
    <property type="match status" value="1"/>
</dbReference>
<dbReference type="RefSeq" id="WP_075800905.1">
    <property type="nucleotide sequence ID" value="NZ_CP015585.1"/>
</dbReference>
<dbReference type="AlphaFoldDB" id="A0A1L7AN48"/>
<evidence type="ECO:0000256" key="5">
    <source>
        <dbReference type="ARBA" id="ARBA00023163"/>
    </source>
</evidence>
<dbReference type="Gene3D" id="1.10.10.10">
    <property type="entry name" value="Winged helix-like DNA-binding domain superfamily/Winged helix DNA-binding domain"/>
    <property type="match status" value="1"/>
</dbReference>
<dbReference type="GO" id="GO:0030170">
    <property type="term" value="F:pyridoxal phosphate binding"/>
    <property type="evidence" value="ECO:0007669"/>
    <property type="project" value="InterPro"/>
</dbReference>
<protein>
    <submittedName>
        <fullName evidence="7">GntR family transcriptional regulator</fullName>
    </submittedName>
</protein>
<dbReference type="SMART" id="SM00345">
    <property type="entry name" value="HTH_GNTR"/>
    <property type="match status" value="1"/>
</dbReference>
<name>A0A1L7AN48_9PROT</name>
<dbReference type="KEGG" id="rgi:RGI145_22930"/>
<dbReference type="CDD" id="cd07377">
    <property type="entry name" value="WHTH_GntR"/>
    <property type="match status" value="1"/>
</dbReference>
<dbReference type="GO" id="GO:0003677">
    <property type="term" value="F:DNA binding"/>
    <property type="evidence" value="ECO:0007669"/>
    <property type="project" value="UniProtKB-KW"/>
</dbReference>
<dbReference type="InterPro" id="IPR004839">
    <property type="entry name" value="Aminotransferase_I/II_large"/>
</dbReference>
<keyword evidence="3" id="KW-0805">Transcription regulation</keyword>
<evidence type="ECO:0000256" key="1">
    <source>
        <dbReference type="ARBA" id="ARBA00005384"/>
    </source>
</evidence>